<feature type="region of interest" description="Disordered" evidence="1">
    <location>
        <begin position="162"/>
        <end position="227"/>
    </location>
</feature>
<evidence type="ECO:0000256" key="1">
    <source>
        <dbReference type="SAM" id="MobiDB-lite"/>
    </source>
</evidence>
<sequence length="227" mass="24380">MLRTTRRTSTSSPGTTRRLSSERESSATGRSTRTSAWAVAMRLPSGRRSWAWLTRRLGAASPTGLRTWKLRLSPGDSSKIWSNPTGSSFKRTCPFSSPVLVAVSCHTASSPTATWGVRATFCRVKVAGRMMLNRALDFCPQGLRVAPTSGSPLHRARARTCNTASRPWAMGASRRGASRASRQGGSSSSRSAGSRRGKAVVARAVRRVSSPTRRWAGAASRVSRTSG</sequence>
<feature type="region of interest" description="Disordered" evidence="1">
    <location>
        <begin position="1"/>
        <end position="34"/>
    </location>
</feature>
<feature type="compositionally biased region" description="Low complexity" evidence="1">
    <location>
        <begin position="199"/>
        <end position="214"/>
    </location>
</feature>
<gene>
    <name evidence="2" type="ORF">Mcate_01673</name>
</gene>
<dbReference type="EMBL" id="QWKX01000038">
    <property type="protein sequence ID" value="RIH76712.1"/>
    <property type="molecule type" value="Genomic_DNA"/>
</dbReference>
<organism evidence="2 3">
    <name type="scientific">Meiothermus taiwanensis</name>
    <dbReference type="NCBI Taxonomy" id="172827"/>
    <lineage>
        <taxon>Bacteria</taxon>
        <taxon>Thermotogati</taxon>
        <taxon>Deinococcota</taxon>
        <taxon>Deinococci</taxon>
        <taxon>Thermales</taxon>
        <taxon>Thermaceae</taxon>
        <taxon>Meiothermus</taxon>
    </lineage>
</organism>
<feature type="compositionally biased region" description="Low complexity" evidence="1">
    <location>
        <begin position="171"/>
        <end position="192"/>
    </location>
</feature>
<accession>A0A399E404</accession>
<comment type="caution">
    <text evidence="2">The sequence shown here is derived from an EMBL/GenBank/DDBJ whole genome shotgun (WGS) entry which is preliminary data.</text>
</comment>
<evidence type="ECO:0000313" key="2">
    <source>
        <dbReference type="EMBL" id="RIH76712.1"/>
    </source>
</evidence>
<dbReference type="AlphaFoldDB" id="A0A399E404"/>
<proteinExistence type="predicted"/>
<name>A0A399E404_9DEIN</name>
<protein>
    <submittedName>
        <fullName evidence="2">Uncharacterized protein</fullName>
    </submittedName>
</protein>
<reference evidence="2 3" key="1">
    <citation type="submission" date="2018-08" db="EMBL/GenBank/DDBJ databases">
        <title>Meiothermus cateniformans JCM 15151 genome sequencing project.</title>
        <authorList>
            <person name="Da Costa M.S."/>
            <person name="Albuquerque L."/>
            <person name="Raposo P."/>
            <person name="Froufe H.J.C."/>
            <person name="Barroso C.S."/>
            <person name="Egas C."/>
        </authorList>
    </citation>
    <scope>NUCLEOTIDE SEQUENCE [LARGE SCALE GENOMIC DNA]</scope>
    <source>
        <strain evidence="2 3">JCM 15151</strain>
    </source>
</reference>
<feature type="compositionally biased region" description="Low complexity" evidence="1">
    <location>
        <begin position="7"/>
        <end position="18"/>
    </location>
</feature>
<dbReference type="Proteomes" id="UP000266089">
    <property type="component" value="Unassembled WGS sequence"/>
</dbReference>
<evidence type="ECO:0000313" key="3">
    <source>
        <dbReference type="Proteomes" id="UP000266089"/>
    </source>
</evidence>